<reference evidence="1 2" key="1">
    <citation type="submission" date="2016-07" db="EMBL/GenBank/DDBJ databases">
        <title>Pervasive Adenine N6-methylation of Active Genes in Fungi.</title>
        <authorList>
            <consortium name="DOE Joint Genome Institute"/>
            <person name="Mondo S.J."/>
            <person name="Dannebaum R.O."/>
            <person name="Kuo R.C."/>
            <person name="Labutti K."/>
            <person name="Haridas S."/>
            <person name="Kuo A."/>
            <person name="Salamov A."/>
            <person name="Ahrendt S.R."/>
            <person name="Lipzen A."/>
            <person name="Sullivan W."/>
            <person name="Andreopoulos W.B."/>
            <person name="Clum A."/>
            <person name="Lindquist E."/>
            <person name="Daum C."/>
            <person name="Ramamoorthy G.K."/>
            <person name="Gryganskyi A."/>
            <person name="Culley D."/>
            <person name="Magnuson J.K."/>
            <person name="James T.Y."/>
            <person name="O'Malley M.A."/>
            <person name="Stajich J.E."/>
            <person name="Spatafora J.W."/>
            <person name="Visel A."/>
            <person name="Grigoriev I.V."/>
        </authorList>
    </citation>
    <scope>NUCLEOTIDE SEQUENCE [LARGE SCALE GENOMIC DNA]</scope>
    <source>
        <strain evidence="1 2">NRRL 1336</strain>
    </source>
</reference>
<sequence>MTTLEIADILENLSQLDTHLFKATQQSLEQDLSSFVVAFDGESETTSTSTDSTQFTTDDLALAFIQLNNCQTHLDLAKKQKNDWNDLSEELDNLHHTVDEVRDVIKSREQRETQASSPLEEEKKAFMCQLQQQRREYDQDLQRQFDKMEENHVKKTRDSIYRNLVGSNVWLNG</sequence>
<keyword evidence="2" id="KW-1185">Reference proteome</keyword>
<evidence type="ECO:0000313" key="1">
    <source>
        <dbReference type="EMBL" id="ORZ17957.1"/>
    </source>
</evidence>
<evidence type="ECO:0000313" key="2">
    <source>
        <dbReference type="Proteomes" id="UP000193560"/>
    </source>
</evidence>
<name>A0A1X2IKA6_9FUNG</name>
<dbReference type="Proteomes" id="UP000193560">
    <property type="component" value="Unassembled WGS sequence"/>
</dbReference>
<proteinExistence type="predicted"/>
<protein>
    <submittedName>
        <fullName evidence="1">Uncharacterized protein</fullName>
    </submittedName>
</protein>
<dbReference type="OrthoDB" id="2260421at2759"/>
<gene>
    <name evidence="1" type="ORF">BCR42DRAFT_412850</name>
</gene>
<dbReference type="AlphaFoldDB" id="A0A1X2IKA6"/>
<accession>A0A1X2IKA6</accession>
<dbReference type="EMBL" id="MCGE01000009">
    <property type="protein sequence ID" value="ORZ17957.1"/>
    <property type="molecule type" value="Genomic_DNA"/>
</dbReference>
<organism evidence="1 2">
    <name type="scientific">Absidia repens</name>
    <dbReference type="NCBI Taxonomy" id="90262"/>
    <lineage>
        <taxon>Eukaryota</taxon>
        <taxon>Fungi</taxon>
        <taxon>Fungi incertae sedis</taxon>
        <taxon>Mucoromycota</taxon>
        <taxon>Mucoromycotina</taxon>
        <taxon>Mucoromycetes</taxon>
        <taxon>Mucorales</taxon>
        <taxon>Cunninghamellaceae</taxon>
        <taxon>Absidia</taxon>
    </lineage>
</organism>
<comment type="caution">
    <text evidence="1">The sequence shown here is derived from an EMBL/GenBank/DDBJ whole genome shotgun (WGS) entry which is preliminary data.</text>
</comment>